<dbReference type="GO" id="GO:0000160">
    <property type="term" value="P:phosphorelay signal transduction system"/>
    <property type="evidence" value="ECO:0007669"/>
    <property type="project" value="UniProtKB-KW"/>
</dbReference>
<keyword evidence="1" id="KW-0808">Transferase</keyword>
<evidence type="ECO:0000313" key="6">
    <source>
        <dbReference type="Proteomes" id="UP000265742"/>
    </source>
</evidence>
<keyword evidence="3" id="KW-0902">Two-component regulatory system</keyword>
<dbReference type="GO" id="GO:0016301">
    <property type="term" value="F:kinase activity"/>
    <property type="evidence" value="ECO:0007669"/>
    <property type="project" value="UniProtKB-KW"/>
</dbReference>
<sequence length="414" mass="43363">MTDPADPRIPREMAADVAAPARWALLRRIAGNHAEERVTRVVAFAFLPAAVLFGVLAAPSIAEQEDLWPAWWNVVAFVIGVAPSAALGLASFVAPLRVLRLIAQIDVWGTLAVLASIPFVVMPVHTLTTPIWFADVSGLGLVSVALAFRPWGTILVSLAGAALSFADRLALGGPGSATAGLQVGLYVLLLTLTFVALGVTSVAAARAADVAEAEAEEATAAAAADAAQERERARVNELVHDRVLATLLTAARELPGGGLERRDAQRALDGLRALLQDDLPPVDLSGEDLLWKVQAITTDLLPEALFNYELEDADDVPGEAADAIVDAAEEAMRNSRRHAGAANRTVHVRVARGVVGIDVLDDGVGFDRAAVPPGRLGLSDSIEGRMRALEGGSAVIVSRPGVGTRVSLQWSAEG</sequence>
<keyword evidence="4" id="KW-0812">Transmembrane</keyword>
<evidence type="ECO:0000313" key="5">
    <source>
        <dbReference type="EMBL" id="RIX28781.1"/>
    </source>
</evidence>
<feature type="transmembrane region" description="Helical" evidence="4">
    <location>
        <begin position="153"/>
        <end position="171"/>
    </location>
</feature>
<evidence type="ECO:0000256" key="4">
    <source>
        <dbReference type="SAM" id="Phobius"/>
    </source>
</evidence>
<reference evidence="6" key="1">
    <citation type="submission" date="2018-09" db="EMBL/GenBank/DDBJ databases">
        <authorList>
            <person name="Kim I."/>
        </authorList>
    </citation>
    <scope>NUCLEOTIDE SEQUENCE [LARGE SCALE GENOMIC DNA]</scope>
    <source>
        <strain evidence="6">DD4a</strain>
    </source>
</reference>
<organism evidence="5 6">
    <name type="scientific">Amnibacterium setariae</name>
    <dbReference type="NCBI Taxonomy" id="2306585"/>
    <lineage>
        <taxon>Bacteria</taxon>
        <taxon>Bacillati</taxon>
        <taxon>Actinomycetota</taxon>
        <taxon>Actinomycetes</taxon>
        <taxon>Micrococcales</taxon>
        <taxon>Microbacteriaceae</taxon>
        <taxon>Amnibacterium</taxon>
    </lineage>
</organism>
<dbReference type="InterPro" id="IPR050482">
    <property type="entry name" value="Sensor_HK_TwoCompSys"/>
</dbReference>
<evidence type="ECO:0000256" key="1">
    <source>
        <dbReference type="ARBA" id="ARBA00022679"/>
    </source>
</evidence>
<evidence type="ECO:0008006" key="7">
    <source>
        <dbReference type="Google" id="ProtNLM"/>
    </source>
</evidence>
<protein>
    <recommendedName>
        <fullName evidence="7">ATP-binding protein</fullName>
    </recommendedName>
</protein>
<dbReference type="Proteomes" id="UP000265742">
    <property type="component" value="Unassembled WGS sequence"/>
</dbReference>
<dbReference type="SUPFAM" id="SSF55874">
    <property type="entry name" value="ATPase domain of HSP90 chaperone/DNA topoisomerase II/histidine kinase"/>
    <property type="match status" value="1"/>
</dbReference>
<name>A0A3A1TYW2_9MICO</name>
<dbReference type="InterPro" id="IPR036890">
    <property type="entry name" value="HATPase_C_sf"/>
</dbReference>
<gene>
    <name evidence="5" type="ORF">D1781_15445</name>
</gene>
<dbReference type="AlphaFoldDB" id="A0A3A1TYW2"/>
<keyword evidence="4" id="KW-0472">Membrane</keyword>
<keyword evidence="4" id="KW-1133">Transmembrane helix</keyword>
<feature type="transmembrane region" description="Helical" evidence="4">
    <location>
        <begin position="183"/>
        <end position="205"/>
    </location>
</feature>
<keyword evidence="2" id="KW-0418">Kinase</keyword>
<accession>A0A3A1TYW2</accession>
<keyword evidence="6" id="KW-1185">Reference proteome</keyword>
<dbReference type="OrthoDB" id="4881511at2"/>
<dbReference type="RefSeq" id="WP_119483090.1">
    <property type="nucleotide sequence ID" value="NZ_QXTG01000002.1"/>
</dbReference>
<feature type="transmembrane region" description="Helical" evidence="4">
    <location>
        <begin position="38"/>
        <end position="58"/>
    </location>
</feature>
<dbReference type="CDD" id="cd16917">
    <property type="entry name" value="HATPase_UhpB-NarQ-NarX-like"/>
    <property type="match status" value="1"/>
</dbReference>
<evidence type="ECO:0000256" key="3">
    <source>
        <dbReference type="ARBA" id="ARBA00023012"/>
    </source>
</evidence>
<dbReference type="PANTHER" id="PTHR24421">
    <property type="entry name" value="NITRATE/NITRITE SENSOR PROTEIN NARX-RELATED"/>
    <property type="match status" value="1"/>
</dbReference>
<feature type="transmembrane region" description="Helical" evidence="4">
    <location>
        <begin position="70"/>
        <end position="93"/>
    </location>
</feature>
<dbReference type="Gene3D" id="3.30.565.10">
    <property type="entry name" value="Histidine kinase-like ATPase, C-terminal domain"/>
    <property type="match status" value="1"/>
</dbReference>
<dbReference type="EMBL" id="QXTG01000002">
    <property type="protein sequence ID" value="RIX28781.1"/>
    <property type="molecule type" value="Genomic_DNA"/>
</dbReference>
<feature type="transmembrane region" description="Helical" evidence="4">
    <location>
        <begin position="105"/>
        <end position="125"/>
    </location>
</feature>
<comment type="caution">
    <text evidence="5">The sequence shown here is derived from an EMBL/GenBank/DDBJ whole genome shotgun (WGS) entry which is preliminary data.</text>
</comment>
<proteinExistence type="predicted"/>
<evidence type="ECO:0000256" key="2">
    <source>
        <dbReference type="ARBA" id="ARBA00022777"/>
    </source>
</evidence>